<comment type="caution">
    <text evidence="2">The sequence shown here is derived from an EMBL/GenBank/DDBJ whole genome shotgun (WGS) entry which is preliminary data.</text>
</comment>
<dbReference type="EMBL" id="JAFBBK010000001">
    <property type="protein sequence ID" value="MBM7415559.1"/>
    <property type="molecule type" value="Genomic_DNA"/>
</dbReference>
<gene>
    <name evidence="2" type="ORF">JOE42_002292</name>
</gene>
<keyword evidence="1" id="KW-0472">Membrane</keyword>
<evidence type="ECO:0000256" key="1">
    <source>
        <dbReference type="SAM" id="Phobius"/>
    </source>
</evidence>
<keyword evidence="3" id="KW-1185">Reference proteome</keyword>
<dbReference type="Proteomes" id="UP000703038">
    <property type="component" value="Unassembled WGS sequence"/>
</dbReference>
<keyword evidence="1" id="KW-1133">Transmembrane helix</keyword>
<name>A0ABS2KUE4_9NOCA</name>
<protein>
    <submittedName>
        <fullName evidence="2">Uncharacterized protein</fullName>
    </submittedName>
</protein>
<proteinExistence type="predicted"/>
<organism evidence="2 3">
    <name type="scientific">Rhodococcoides corynebacterioides</name>
    <dbReference type="NCBI Taxonomy" id="53972"/>
    <lineage>
        <taxon>Bacteria</taxon>
        <taxon>Bacillati</taxon>
        <taxon>Actinomycetota</taxon>
        <taxon>Actinomycetes</taxon>
        <taxon>Mycobacteriales</taxon>
        <taxon>Nocardiaceae</taxon>
        <taxon>Rhodococcoides</taxon>
    </lineage>
</organism>
<feature type="transmembrane region" description="Helical" evidence="1">
    <location>
        <begin position="32"/>
        <end position="50"/>
    </location>
</feature>
<reference evidence="2 3" key="1">
    <citation type="submission" date="2021-01" db="EMBL/GenBank/DDBJ databases">
        <title>Genomics of switchgrass bacterial isolates.</title>
        <authorList>
            <person name="Shade A."/>
        </authorList>
    </citation>
    <scope>NUCLEOTIDE SEQUENCE [LARGE SCALE GENOMIC DNA]</scope>
    <source>
        <strain evidence="2 3">PvP111</strain>
    </source>
</reference>
<accession>A0ABS2KUE4</accession>
<sequence length="59" mass="5986">MKLAATGIGLAATVFGAVWLTTHGSSAEIFSPALIGYVGGGLMLSGLINITTHRAASRR</sequence>
<evidence type="ECO:0000313" key="2">
    <source>
        <dbReference type="EMBL" id="MBM7415559.1"/>
    </source>
</evidence>
<evidence type="ECO:0000313" key="3">
    <source>
        <dbReference type="Proteomes" id="UP000703038"/>
    </source>
</evidence>
<keyword evidence="1" id="KW-0812">Transmembrane</keyword>